<dbReference type="Proteomes" id="UP000297966">
    <property type="component" value="Unassembled WGS sequence"/>
</dbReference>
<protein>
    <submittedName>
        <fullName evidence="1">Uncharacterized protein</fullName>
    </submittedName>
</protein>
<accession>A0A4Y9LJW6</accession>
<sequence length="75" mass="8644">MIPSGIMRRSTLPMPFAGLLEAMMAGKFEWQFKYRDEADVNAGRRRPHGECKKPTFCRHFCNSSDSIYLGIFGQR</sequence>
<evidence type="ECO:0000313" key="1">
    <source>
        <dbReference type="EMBL" id="TFV43808.1"/>
    </source>
</evidence>
<dbReference type="EMBL" id="SPQT01000021">
    <property type="protein sequence ID" value="TFV43808.1"/>
    <property type="molecule type" value="Genomic_DNA"/>
</dbReference>
<comment type="caution">
    <text evidence="1">The sequence shown here is derived from an EMBL/GenBank/DDBJ whole genome shotgun (WGS) entry which is preliminary data.</text>
</comment>
<proteinExistence type="predicted"/>
<dbReference type="AlphaFoldDB" id="A0A4Y9LJW6"/>
<name>A0A4Y9LJW6_9BRAD</name>
<keyword evidence="2" id="KW-1185">Reference proteome</keyword>
<organism evidence="1 2">
    <name type="scientific">Bradyrhizobium niftali</name>
    <dbReference type="NCBI Taxonomy" id="2560055"/>
    <lineage>
        <taxon>Bacteria</taxon>
        <taxon>Pseudomonadati</taxon>
        <taxon>Pseudomonadota</taxon>
        <taxon>Alphaproteobacteria</taxon>
        <taxon>Hyphomicrobiales</taxon>
        <taxon>Nitrobacteraceae</taxon>
        <taxon>Bradyrhizobium</taxon>
    </lineage>
</organism>
<reference evidence="1 2" key="1">
    <citation type="submission" date="2019-03" db="EMBL/GenBank/DDBJ databases">
        <title>Bradyrhizobium diversity isolated from nodules of Chamaecrista fasciculata.</title>
        <authorList>
            <person name="Klepa M.S."/>
            <person name="Urquiaga M.O."/>
            <person name="Hungria M."/>
            <person name="Delamuta J.R."/>
        </authorList>
    </citation>
    <scope>NUCLEOTIDE SEQUENCE [LARGE SCALE GENOMIC DNA]</scope>
    <source>
        <strain evidence="1 2">CNPSo 3448</strain>
    </source>
</reference>
<dbReference type="OrthoDB" id="8247066at2"/>
<evidence type="ECO:0000313" key="2">
    <source>
        <dbReference type="Proteomes" id="UP000297966"/>
    </source>
</evidence>
<gene>
    <name evidence="1" type="ORF">E4K65_30150</name>
</gene>